<reference evidence="3" key="1">
    <citation type="journal article" date="2005" name="Proc. Natl. Acad. Sci. U.S.A.">
        <title>The psychrophilic lifestyle as revealed by the genome sequence of Colwellia psychrerythraea 34H through genomic and proteomic analyses.</title>
        <authorList>
            <person name="Methe B.A."/>
            <person name="Nelson K.E."/>
            <person name="Deming J.W."/>
            <person name="Momen B."/>
            <person name="Melamud E."/>
            <person name="Zhang X."/>
            <person name="Moult J."/>
            <person name="Madupu R."/>
            <person name="Nelson W.C."/>
            <person name="Dodson R.J."/>
            <person name="Brinkac L.M."/>
            <person name="Daugherty S.C."/>
            <person name="Durkin A.S."/>
            <person name="DeBoy R.T."/>
            <person name="Kolonay J.F."/>
            <person name="Sullivan S.A."/>
            <person name="Zhou L."/>
            <person name="Davidsen T.M."/>
            <person name="Wu M."/>
            <person name="Huston A.L."/>
            <person name="Lewis M."/>
            <person name="Weaver B."/>
            <person name="Weidman J.F."/>
            <person name="Khouri H."/>
            <person name="Utterback T.R."/>
            <person name="Feldblyum T.V."/>
            <person name="Fraser C.M."/>
        </authorList>
    </citation>
    <scope>NUCLEOTIDE SEQUENCE [LARGE SCALE GENOMIC DNA]</scope>
    <source>
        <strain evidence="3">34H</strain>
    </source>
</reference>
<dbReference type="InterPro" id="IPR036280">
    <property type="entry name" value="Multihaem_cyt_sf"/>
</dbReference>
<gene>
    <name evidence="3" type="ordered locus">CPS_0190</name>
</gene>
<feature type="coiled-coil region" evidence="1">
    <location>
        <begin position="159"/>
        <end position="210"/>
    </location>
</feature>
<name>Q48AF5_COLP3</name>
<keyword evidence="2" id="KW-0812">Transmembrane</keyword>
<evidence type="ECO:0000256" key="1">
    <source>
        <dbReference type="SAM" id="Coils"/>
    </source>
</evidence>
<dbReference type="RefSeq" id="WP_011041065.1">
    <property type="nucleotide sequence ID" value="NC_003910.7"/>
</dbReference>
<keyword evidence="2" id="KW-1133">Transmembrane helix</keyword>
<dbReference type="AlphaFoldDB" id="Q48AF5"/>
<sequence length="412" mass="46840">MDEREGFFSLPKKNTFEILLTVGFFIGVVVCIFIISSDDLTSRESSIVSLFLTFLSIIASWLLANIYGDSQHIKAIEEVKEMHNEKVKTFALKAAEKVNNLSLNINKLSIYLESELDAEYDLDTESLIGKEKIIESAIHSLTMLKSVNDTSLSDWHGIIDEEIEERREAQEEKEERLNQLTYRLESLTLKKDEDNKDDRLEQQIETMKKDMRLLMAGVSGAHISVGKRKRREEIIKECPSCENKLKFSQRSMKNSIKTIHCSSCDSLISSSFVPAKDDFLLTLKVKQKKETHCSDCGEKISFELDTEVKSRSVVNCGKCHKQVTAIRLENGEVKYTEGNEYMSSTLTENDIENVSKALPLQPWPQGIHKKVATELNMSNSAVRRSMKILISRGIVKNQVDGQLFDNVVQVKN</sequence>
<dbReference type="KEGG" id="cps:CPS_0190"/>
<dbReference type="HOGENOM" id="CLU_666838_0_0_6"/>
<protein>
    <submittedName>
        <fullName evidence="3">Uncharacterized protein</fullName>
    </submittedName>
</protein>
<evidence type="ECO:0000256" key="2">
    <source>
        <dbReference type="SAM" id="Phobius"/>
    </source>
</evidence>
<dbReference type="EMBL" id="CP000083">
    <property type="protein sequence ID" value="AAZ24285.1"/>
    <property type="molecule type" value="Genomic_DNA"/>
</dbReference>
<evidence type="ECO:0000313" key="4">
    <source>
        <dbReference type="Proteomes" id="UP000000547"/>
    </source>
</evidence>
<keyword evidence="2" id="KW-0472">Membrane</keyword>
<accession>Q48AF5</accession>
<dbReference type="SUPFAM" id="SSF48695">
    <property type="entry name" value="Multiheme cytochromes"/>
    <property type="match status" value="1"/>
</dbReference>
<evidence type="ECO:0000313" key="3">
    <source>
        <dbReference type="EMBL" id="AAZ24285.1"/>
    </source>
</evidence>
<proteinExistence type="predicted"/>
<keyword evidence="1" id="KW-0175">Coiled coil</keyword>
<feature type="transmembrane region" description="Helical" evidence="2">
    <location>
        <begin position="16"/>
        <end position="35"/>
    </location>
</feature>
<dbReference type="Proteomes" id="UP000000547">
    <property type="component" value="Chromosome"/>
</dbReference>
<feature type="transmembrane region" description="Helical" evidence="2">
    <location>
        <begin position="47"/>
        <end position="67"/>
    </location>
</feature>
<organism evidence="3 4">
    <name type="scientific">Colwellia psychrerythraea (strain 34H / ATCC BAA-681)</name>
    <name type="common">Vibrio psychroerythus</name>
    <dbReference type="NCBI Taxonomy" id="167879"/>
    <lineage>
        <taxon>Bacteria</taxon>
        <taxon>Pseudomonadati</taxon>
        <taxon>Pseudomonadota</taxon>
        <taxon>Gammaproteobacteria</taxon>
        <taxon>Alteromonadales</taxon>
        <taxon>Colwelliaceae</taxon>
        <taxon>Colwellia</taxon>
    </lineage>
</organism>